<feature type="domain" description="Sulfatase N-terminal" evidence="3">
    <location>
        <begin position="3"/>
        <end position="324"/>
    </location>
</feature>
<dbReference type="Proteomes" id="UP000254508">
    <property type="component" value="Plasmid unnamed"/>
</dbReference>
<keyword evidence="5" id="KW-1185">Reference proteome</keyword>
<dbReference type="KEGG" id="err:DVR09_14870"/>
<keyword evidence="4" id="KW-0614">Plasmid</keyword>
<dbReference type="RefSeq" id="WP_115418050.1">
    <property type="nucleotide sequence ID" value="NZ_CP031358.1"/>
</dbReference>
<geneLocation type="plasmid" evidence="4 5">
    <name>unnamed</name>
</geneLocation>
<organism evidence="4 5">
    <name type="scientific">Erythrobacter aureus</name>
    <dbReference type="NCBI Taxonomy" id="2182384"/>
    <lineage>
        <taxon>Bacteria</taxon>
        <taxon>Pseudomonadati</taxon>
        <taxon>Pseudomonadota</taxon>
        <taxon>Alphaproteobacteria</taxon>
        <taxon>Sphingomonadales</taxon>
        <taxon>Erythrobacteraceae</taxon>
        <taxon>Erythrobacter/Porphyrobacter group</taxon>
        <taxon>Erythrobacter</taxon>
    </lineage>
</organism>
<dbReference type="AlphaFoldDB" id="A0A345YII5"/>
<accession>A0A345YII5</accession>
<dbReference type="GO" id="GO:0005737">
    <property type="term" value="C:cytoplasm"/>
    <property type="evidence" value="ECO:0007669"/>
    <property type="project" value="TreeGrafter"/>
</dbReference>
<dbReference type="OrthoDB" id="9795675at2"/>
<keyword evidence="1" id="KW-0479">Metal-binding</keyword>
<dbReference type="InterPro" id="IPR018511">
    <property type="entry name" value="Hemolysin-typ_Ca-bd_CS"/>
</dbReference>
<evidence type="ECO:0000313" key="4">
    <source>
        <dbReference type="EMBL" id="AXK43737.1"/>
    </source>
</evidence>
<evidence type="ECO:0000256" key="1">
    <source>
        <dbReference type="ARBA" id="ARBA00022723"/>
    </source>
</evidence>
<evidence type="ECO:0000313" key="5">
    <source>
        <dbReference type="Proteomes" id="UP000254508"/>
    </source>
</evidence>
<dbReference type="SUPFAM" id="SSF51120">
    <property type="entry name" value="beta-Roll"/>
    <property type="match status" value="2"/>
</dbReference>
<reference evidence="4 5" key="1">
    <citation type="submission" date="2018-07" db="EMBL/GenBank/DDBJ databases">
        <title>Genome sequence of Erythrobacter strain YH-07, an antagonistic bacterium isolated from Yellow Sea.</title>
        <authorList>
            <person name="Tang T."/>
            <person name="Liu Q."/>
            <person name="Sun X."/>
        </authorList>
    </citation>
    <scope>NUCLEOTIDE SEQUENCE [LARGE SCALE GENOMIC DNA]</scope>
    <source>
        <strain evidence="4 5">YH-07</strain>
        <plasmid evidence="4 5">unnamed</plasmid>
    </source>
</reference>
<dbReference type="Gene3D" id="2.150.10.10">
    <property type="entry name" value="Serralysin-like metalloprotease, C-terminal"/>
    <property type="match status" value="3"/>
</dbReference>
<dbReference type="EMBL" id="CP031358">
    <property type="protein sequence ID" value="AXK43737.1"/>
    <property type="molecule type" value="Genomic_DNA"/>
</dbReference>
<dbReference type="SUPFAM" id="SSF53649">
    <property type="entry name" value="Alkaline phosphatase-like"/>
    <property type="match status" value="1"/>
</dbReference>
<gene>
    <name evidence="4" type="ORF">DVR09_14870</name>
</gene>
<proteinExistence type="predicted"/>
<evidence type="ECO:0000256" key="2">
    <source>
        <dbReference type="ARBA" id="ARBA00022801"/>
    </source>
</evidence>
<evidence type="ECO:0000259" key="3">
    <source>
        <dbReference type="Pfam" id="PF00884"/>
    </source>
</evidence>
<name>A0A345YII5_9SPHN</name>
<dbReference type="PANTHER" id="PTHR45953:SF1">
    <property type="entry name" value="IDURONATE 2-SULFATASE"/>
    <property type="match status" value="1"/>
</dbReference>
<dbReference type="InterPro" id="IPR001343">
    <property type="entry name" value="Hemolysn_Ca-bd"/>
</dbReference>
<dbReference type="Gene3D" id="3.40.720.10">
    <property type="entry name" value="Alkaline Phosphatase, subunit A"/>
    <property type="match status" value="1"/>
</dbReference>
<dbReference type="PROSITE" id="PS00330">
    <property type="entry name" value="HEMOLYSIN_CALCIUM"/>
    <property type="match status" value="4"/>
</dbReference>
<keyword evidence="2" id="KW-0378">Hydrolase</keyword>
<dbReference type="GO" id="GO:0008484">
    <property type="term" value="F:sulfuric ester hydrolase activity"/>
    <property type="evidence" value="ECO:0007669"/>
    <property type="project" value="TreeGrafter"/>
</dbReference>
<sequence>MSVLVISIDDLAAFSIVKSLYGGTVHTPNIDRLMAMGTTFENGFSQVALCNPSRTSAMTGLSPAHTGVHQNATSYHRAVEPQDILMSDFMEAGYETSMIGKVLHAMRVPEDYASQFLNHIFDDRTDVGGHQIGVLDESLRSVNGDEVNVAHAIEMLSAYTSGDNFAMFVGINKPHLNWEVPQEFYDMYPIEEVRMVDWDYDDLLDLPGAALSNTGENRWSIDPSEAGPEAMQAYLAAISYADYLLGQILDQVEASGLSDSVTIALWTDHGYHLGDKDQWGKFTLWDTGARAPFIIAQPGTDDDGQVVSQVVELTDLMPTLMDLEGLQVPDGIDGRSLVDFINDPSLMDDGIAITTMNGDISLRTNEWRYTRYANGQTELYAAEDTANLENLAGDPAYADIIATLDAQLRAEASADGWVIGSTDGILYGTDANEAFTPYHEHTIHGGGGDDLYQLEWTSPYSWATVVELEDGGYDTIRTNQHFFVIPDNVEEVHQLKANGIVIGNALDNFIIGGEWVDGRDGNDIIDTGRGDDTILPGRGDDTINGGFGFDTLDYSQVDSAIRVRWGVVTSETDGRDTYLRVESIIGTGFSDDIWGSNNAEVFRGGFGKDSIRGFQGNDAIYGDGGSDKLRGDEGDDLLDGGSGWDTLLGGEGDDTLHGGNGNDFLIGHNGHDTLHGDAGHDILRGADGNDQLEGGSGHDSLFGGIGIDILVGGDGDDVLAGQWGADILTGGAGSDTFVFDNPDIARWLTIADQITDFEIDQDIIDLSGIDAIIDTQSDDAFTFIGREQFTGIAGELRYYVNENQTFLAADYDGDGKADLHIVLDGQLDLTAEHFIL</sequence>
<dbReference type="Pfam" id="PF00353">
    <property type="entry name" value="HemolysinCabind"/>
    <property type="match status" value="4"/>
</dbReference>
<dbReference type="InterPro" id="IPR000917">
    <property type="entry name" value="Sulfatase_N"/>
</dbReference>
<dbReference type="PRINTS" id="PR00313">
    <property type="entry name" value="CABNDNGRPT"/>
</dbReference>
<dbReference type="GO" id="GO:0005509">
    <property type="term" value="F:calcium ion binding"/>
    <property type="evidence" value="ECO:0007669"/>
    <property type="project" value="InterPro"/>
</dbReference>
<dbReference type="Pfam" id="PF00884">
    <property type="entry name" value="Sulfatase"/>
    <property type="match status" value="1"/>
</dbReference>
<dbReference type="InterPro" id="IPR017850">
    <property type="entry name" value="Alkaline_phosphatase_core_sf"/>
</dbReference>
<protein>
    <recommendedName>
        <fullName evidence="3">Sulfatase N-terminal domain-containing protein</fullName>
    </recommendedName>
</protein>
<dbReference type="PANTHER" id="PTHR45953">
    <property type="entry name" value="IDURONATE 2-SULFATASE"/>
    <property type="match status" value="1"/>
</dbReference>
<dbReference type="InterPro" id="IPR011049">
    <property type="entry name" value="Serralysin-like_metalloprot_C"/>
</dbReference>